<proteinExistence type="predicted"/>
<comment type="caution">
    <text evidence="1">The sequence shown here is derived from an EMBL/GenBank/DDBJ whole genome shotgun (WGS) entry which is preliminary data.</text>
</comment>
<dbReference type="AlphaFoldDB" id="A0A553PNI0"/>
<evidence type="ECO:0000313" key="1">
    <source>
        <dbReference type="EMBL" id="TRY79236.1"/>
    </source>
</evidence>
<gene>
    <name evidence="1" type="ORF">TCAL_17043</name>
</gene>
<sequence>MENMVRQEQTEPIEVRLVVQMELSSYPHFEAIVDLARQVMEHGDSRIQKIYEVDSCLKFRNAKKVYSMSNCTAEEARSAIKVLHEDSHTVKDIAKRVDYNVKLVYKVFQHLKVSNGDASITVRSGRPVTATTAMTVRKVKEMARKNPIHNLRDISEVHQVSFASANRPGYCNSDHSGNLAKLNFLTALEHYFLLTNGGMCL</sequence>
<evidence type="ECO:0000313" key="2">
    <source>
        <dbReference type="Proteomes" id="UP000318571"/>
    </source>
</evidence>
<evidence type="ECO:0008006" key="3">
    <source>
        <dbReference type="Google" id="ProtNLM"/>
    </source>
</evidence>
<dbReference type="Proteomes" id="UP000318571">
    <property type="component" value="Chromosome 6"/>
</dbReference>
<dbReference type="EMBL" id="VCGU01000002">
    <property type="protein sequence ID" value="TRY79236.1"/>
    <property type="molecule type" value="Genomic_DNA"/>
</dbReference>
<protein>
    <recommendedName>
        <fullName evidence="3">Mos1 transposase HTH domain-containing protein</fullName>
    </recommendedName>
</protein>
<reference evidence="1 2" key="1">
    <citation type="journal article" date="2018" name="Nat. Ecol. Evol.">
        <title>Genomic signatures of mitonuclear coevolution across populations of Tigriopus californicus.</title>
        <authorList>
            <person name="Barreto F.S."/>
            <person name="Watson E.T."/>
            <person name="Lima T.G."/>
            <person name="Willett C.S."/>
            <person name="Edmands S."/>
            <person name="Li W."/>
            <person name="Burton R.S."/>
        </authorList>
    </citation>
    <scope>NUCLEOTIDE SEQUENCE [LARGE SCALE GENOMIC DNA]</scope>
    <source>
        <strain evidence="1 2">San Diego</strain>
    </source>
</reference>
<organism evidence="1 2">
    <name type="scientific">Tigriopus californicus</name>
    <name type="common">Marine copepod</name>
    <dbReference type="NCBI Taxonomy" id="6832"/>
    <lineage>
        <taxon>Eukaryota</taxon>
        <taxon>Metazoa</taxon>
        <taxon>Ecdysozoa</taxon>
        <taxon>Arthropoda</taxon>
        <taxon>Crustacea</taxon>
        <taxon>Multicrustacea</taxon>
        <taxon>Hexanauplia</taxon>
        <taxon>Copepoda</taxon>
        <taxon>Harpacticoida</taxon>
        <taxon>Harpacticidae</taxon>
        <taxon>Tigriopus</taxon>
    </lineage>
</organism>
<accession>A0A553PNI0</accession>
<keyword evidence="2" id="KW-1185">Reference proteome</keyword>
<name>A0A553PNI0_TIGCA</name>